<organism evidence="1 2">
    <name type="scientific">Brassica oleracea var. oleracea</name>
    <dbReference type="NCBI Taxonomy" id="109376"/>
    <lineage>
        <taxon>Eukaryota</taxon>
        <taxon>Viridiplantae</taxon>
        <taxon>Streptophyta</taxon>
        <taxon>Embryophyta</taxon>
        <taxon>Tracheophyta</taxon>
        <taxon>Spermatophyta</taxon>
        <taxon>Magnoliopsida</taxon>
        <taxon>eudicotyledons</taxon>
        <taxon>Gunneridae</taxon>
        <taxon>Pentapetalae</taxon>
        <taxon>rosids</taxon>
        <taxon>malvids</taxon>
        <taxon>Brassicales</taxon>
        <taxon>Brassicaceae</taxon>
        <taxon>Brassiceae</taxon>
        <taxon>Brassica</taxon>
    </lineage>
</organism>
<dbReference type="Proteomes" id="UP000032141">
    <property type="component" value="Chromosome C6"/>
</dbReference>
<sequence>MFFFQTTYTLVYTTLITTISEPHIANQQATIPFYPESRELLARLDNPYYYDILGPAGCSEPLFVLPQPFFELPPAERRCRHVSKDDDEEEADVFLDDFPADMFDQVDDPNQSP</sequence>
<dbReference type="STRING" id="109376.A0A0D3CUX5"/>
<protein>
    <submittedName>
        <fullName evidence="1">Uncharacterized protein</fullName>
    </submittedName>
</protein>
<evidence type="ECO:0000313" key="2">
    <source>
        <dbReference type="Proteomes" id="UP000032141"/>
    </source>
</evidence>
<reference evidence="1" key="2">
    <citation type="submission" date="2015-03" db="UniProtKB">
        <authorList>
            <consortium name="EnsemblPlants"/>
        </authorList>
    </citation>
    <scope>IDENTIFICATION</scope>
</reference>
<name>A0A0D3CUX5_BRAOL</name>
<dbReference type="Gramene" id="Bo6g076920.1">
    <property type="protein sequence ID" value="Bo6g076920.1"/>
    <property type="gene ID" value="Bo6g076920"/>
</dbReference>
<reference evidence="1 2" key="1">
    <citation type="journal article" date="2014" name="Genome Biol.">
        <title>Transcriptome and methylome profiling reveals relics of genome dominance in the mesopolyploid Brassica oleracea.</title>
        <authorList>
            <person name="Parkin I.A."/>
            <person name="Koh C."/>
            <person name="Tang H."/>
            <person name="Robinson S.J."/>
            <person name="Kagale S."/>
            <person name="Clarke W.E."/>
            <person name="Town C.D."/>
            <person name="Nixon J."/>
            <person name="Krishnakumar V."/>
            <person name="Bidwell S.L."/>
            <person name="Denoeud F."/>
            <person name="Belcram H."/>
            <person name="Links M.G."/>
            <person name="Just J."/>
            <person name="Clarke C."/>
            <person name="Bender T."/>
            <person name="Huebert T."/>
            <person name="Mason A.S."/>
            <person name="Pires J.C."/>
            <person name="Barker G."/>
            <person name="Moore J."/>
            <person name="Walley P.G."/>
            <person name="Manoli S."/>
            <person name="Batley J."/>
            <person name="Edwards D."/>
            <person name="Nelson M.N."/>
            <person name="Wang X."/>
            <person name="Paterson A.H."/>
            <person name="King G."/>
            <person name="Bancroft I."/>
            <person name="Chalhoub B."/>
            <person name="Sharpe A.G."/>
        </authorList>
    </citation>
    <scope>NUCLEOTIDE SEQUENCE</scope>
    <source>
        <strain evidence="1 2">cv. TO1000</strain>
    </source>
</reference>
<dbReference type="AlphaFoldDB" id="A0A0D3CUX5"/>
<accession>A0A0D3CUX5</accession>
<dbReference type="HOGENOM" id="CLU_2136975_0_0_1"/>
<dbReference type="EnsemblPlants" id="Bo6g076920.1">
    <property type="protein sequence ID" value="Bo6g076920.1"/>
    <property type="gene ID" value="Bo6g076920"/>
</dbReference>
<keyword evidence="2" id="KW-1185">Reference proteome</keyword>
<evidence type="ECO:0000313" key="1">
    <source>
        <dbReference type="EnsemblPlants" id="Bo6g076920.1"/>
    </source>
</evidence>
<dbReference type="eggNOG" id="KOG0048">
    <property type="taxonomic scope" value="Eukaryota"/>
</dbReference>
<proteinExistence type="predicted"/>